<accession>A0A934Q1F6</accession>
<evidence type="ECO:0008006" key="3">
    <source>
        <dbReference type="Google" id="ProtNLM"/>
    </source>
</evidence>
<keyword evidence="2" id="KW-1185">Reference proteome</keyword>
<dbReference type="Proteomes" id="UP000617041">
    <property type="component" value="Unassembled WGS sequence"/>
</dbReference>
<proteinExistence type="predicted"/>
<protein>
    <recommendedName>
        <fullName evidence="3">Glycosyltransferase</fullName>
    </recommendedName>
</protein>
<organism evidence="1 2">
    <name type="scientific">Ramlibacter algicola</name>
    <dbReference type="NCBI Taxonomy" id="2795217"/>
    <lineage>
        <taxon>Bacteria</taxon>
        <taxon>Pseudomonadati</taxon>
        <taxon>Pseudomonadota</taxon>
        <taxon>Betaproteobacteria</taxon>
        <taxon>Burkholderiales</taxon>
        <taxon>Comamonadaceae</taxon>
        <taxon>Ramlibacter</taxon>
    </lineage>
</organism>
<evidence type="ECO:0000313" key="1">
    <source>
        <dbReference type="EMBL" id="MBK0393343.1"/>
    </source>
</evidence>
<sequence length="309" mass="33406">MARIVYLSWPAGEIAGGIKAAFQHVELLRAAGHDAVVATPDGMPPRWFATDVPVERLEAVRRDDVLVFPENNPSLFARFATSAQRKLVFCQNPHYVFQGLAGRGSYADWGVSALLCPSRNVVDFAQRRFPGLRAFHTPFFVDTERFRPAAKAMQVACIPRKRTLEFGAIHDLVRAADPSLREVRWNALQGATEEQVARVLGESAVYLSLARLEAHSLAILEAMASGCIVAGFVGVPGGSDSSSAANGLWAAEDDVQGCAVRVVEALRLAAEGGPKRDAMVEAARVTAARWSRKASARALMDAWAEILPG</sequence>
<dbReference type="RefSeq" id="WP_200788318.1">
    <property type="nucleotide sequence ID" value="NZ_JAEDAO010000001.1"/>
</dbReference>
<dbReference type="Gene3D" id="3.40.50.2000">
    <property type="entry name" value="Glycogen Phosphorylase B"/>
    <property type="match status" value="1"/>
</dbReference>
<dbReference type="SUPFAM" id="SSF53756">
    <property type="entry name" value="UDP-Glycosyltransferase/glycogen phosphorylase"/>
    <property type="match status" value="1"/>
</dbReference>
<comment type="caution">
    <text evidence="1">The sequence shown here is derived from an EMBL/GenBank/DDBJ whole genome shotgun (WGS) entry which is preliminary data.</text>
</comment>
<evidence type="ECO:0000313" key="2">
    <source>
        <dbReference type="Proteomes" id="UP000617041"/>
    </source>
</evidence>
<dbReference type="AlphaFoldDB" id="A0A934Q1F6"/>
<reference evidence="1" key="1">
    <citation type="submission" date="2020-12" db="EMBL/GenBank/DDBJ databases">
        <title>Ramlibacter sp. nov., isolated from a freshwater alga, Cryptomonas.</title>
        <authorList>
            <person name="Kim H.M."/>
            <person name="Jeon C.O."/>
        </authorList>
    </citation>
    <scope>NUCLEOTIDE SEQUENCE</scope>
    <source>
        <strain evidence="1">CrO1</strain>
    </source>
</reference>
<gene>
    <name evidence="1" type="ORF">I8E28_12140</name>
</gene>
<name>A0A934Q1F6_9BURK</name>
<dbReference type="EMBL" id="JAEDAO010000001">
    <property type="protein sequence ID" value="MBK0393343.1"/>
    <property type="molecule type" value="Genomic_DNA"/>
</dbReference>